<dbReference type="InterPro" id="IPR000257">
    <property type="entry name" value="Uroporphyrinogen_deCOase"/>
</dbReference>
<comment type="caution">
    <text evidence="2">The sequence shown here is derived from an EMBL/GenBank/DDBJ whole genome shotgun (WGS) entry which is preliminary data.</text>
</comment>
<dbReference type="InterPro" id="IPR052024">
    <property type="entry name" value="Methanogen_methyltrans"/>
</dbReference>
<dbReference type="Pfam" id="PF01208">
    <property type="entry name" value="URO-D"/>
    <property type="match status" value="1"/>
</dbReference>
<dbReference type="EMBL" id="DVFT01000093">
    <property type="protein sequence ID" value="HIQ96171.1"/>
    <property type="molecule type" value="Genomic_DNA"/>
</dbReference>
<dbReference type="PANTHER" id="PTHR47099">
    <property type="entry name" value="METHYLCOBAMIDE:COM METHYLTRANSFERASE MTBA"/>
    <property type="match status" value="1"/>
</dbReference>
<dbReference type="AlphaFoldDB" id="A0A9D1D075"/>
<dbReference type="Proteomes" id="UP000886886">
    <property type="component" value="Unassembled WGS sequence"/>
</dbReference>
<protein>
    <recommendedName>
        <fullName evidence="1">Uroporphyrinogen decarboxylase (URO-D) domain-containing protein</fullName>
    </recommendedName>
</protein>
<feature type="domain" description="Uroporphyrinogen decarboxylase (URO-D)" evidence="1">
    <location>
        <begin position="130"/>
        <end position="309"/>
    </location>
</feature>
<name>A0A9D1D075_9FIRM</name>
<proteinExistence type="predicted"/>
<reference evidence="2" key="1">
    <citation type="submission" date="2020-10" db="EMBL/GenBank/DDBJ databases">
        <authorList>
            <person name="Gilroy R."/>
        </authorList>
    </citation>
    <scope>NUCLEOTIDE SEQUENCE</scope>
    <source>
        <strain evidence="2">ChiSjej3B21-11622</strain>
    </source>
</reference>
<evidence type="ECO:0000259" key="1">
    <source>
        <dbReference type="Pfam" id="PF01208"/>
    </source>
</evidence>
<evidence type="ECO:0000313" key="3">
    <source>
        <dbReference type="Proteomes" id="UP000886886"/>
    </source>
</evidence>
<gene>
    <name evidence="2" type="ORF">IAB26_06385</name>
</gene>
<organism evidence="2 3">
    <name type="scientific">Candidatus Limivivens merdigallinarum</name>
    <dbReference type="NCBI Taxonomy" id="2840859"/>
    <lineage>
        <taxon>Bacteria</taxon>
        <taxon>Bacillati</taxon>
        <taxon>Bacillota</taxon>
        <taxon>Clostridia</taxon>
        <taxon>Lachnospirales</taxon>
        <taxon>Lachnospiraceae</taxon>
        <taxon>Lachnospiraceae incertae sedis</taxon>
        <taxon>Candidatus Limivivens</taxon>
    </lineage>
</organism>
<dbReference type="GO" id="GO:0004853">
    <property type="term" value="F:uroporphyrinogen decarboxylase activity"/>
    <property type="evidence" value="ECO:0007669"/>
    <property type="project" value="InterPro"/>
</dbReference>
<reference evidence="2" key="2">
    <citation type="journal article" date="2021" name="PeerJ">
        <title>Extensive microbial diversity within the chicken gut microbiome revealed by metagenomics and culture.</title>
        <authorList>
            <person name="Gilroy R."/>
            <person name="Ravi A."/>
            <person name="Getino M."/>
            <person name="Pursley I."/>
            <person name="Horton D.L."/>
            <person name="Alikhan N.F."/>
            <person name="Baker D."/>
            <person name="Gharbi K."/>
            <person name="Hall N."/>
            <person name="Watson M."/>
            <person name="Adriaenssens E.M."/>
            <person name="Foster-Nyarko E."/>
            <person name="Jarju S."/>
            <person name="Secka A."/>
            <person name="Antonio M."/>
            <person name="Oren A."/>
            <person name="Chaudhuri R.R."/>
            <person name="La Ragione R."/>
            <person name="Hildebrand F."/>
            <person name="Pallen M.J."/>
        </authorList>
    </citation>
    <scope>NUCLEOTIDE SEQUENCE</scope>
    <source>
        <strain evidence="2">ChiSjej3B21-11622</strain>
    </source>
</reference>
<dbReference type="InterPro" id="IPR038071">
    <property type="entry name" value="UROD/MetE-like_sf"/>
</dbReference>
<dbReference type="GO" id="GO:0006779">
    <property type="term" value="P:porphyrin-containing compound biosynthetic process"/>
    <property type="evidence" value="ECO:0007669"/>
    <property type="project" value="InterPro"/>
</dbReference>
<dbReference type="Gene3D" id="3.20.20.210">
    <property type="match status" value="1"/>
</dbReference>
<dbReference type="PANTHER" id="PTHR47099:SF1">
    <property type="entry name" value="METHYLCOBAMIDE:COM METHYLTRANSFERASE MTBA"/>
    <property type="match status" value="1"/>
</dbReference>
<sequence length="325" mass="37254">MTPRETFIKALKREPITGHVPHFELVMFLTMESIGRIHPLHRDYGQWDQMSAKEQDLHLKDMALAYIETAEKYHHSAIFVHPNPGVNGDLPGNIESTRRILEKVRELSGDKYFLMVHGDPTMAIPNGDNMTDVAVMMYEEPEKIHDYTKRRMEEAQKLAEEMKKQPGLLDGFALCSDYCFNTNPFYSREMFEEFVTPYLKGICDFYRSLGYYSIKHTDGNVMPILDMIVGCGPDAIHSLDPQGGVDLKEVKKLYGDKVCLIGNVNCGKMQTGTEEELVADTRRALRDGMPGYGYIFSTSNCAYTGLALERYELMNRIWWEEGIYQ</sequence>
<dbReference type="SUPFAM" id="SSF51726">
    <property type="entry name" value="UROD/MetE-like"/>
    <property type="match status" value="1"/>
</dbReference>
<accession>A0A9D1D075</accession>
<evidence type="ECO:0000313" key="2">
    <source>
        <dbReference type="EMBL" id="HIQ96171.1"/>
    </source>
</evidence>